<evidence type="ECO:0000313" key="2">
    <source>
        <dbReference type="EMBL" id="WZN41527.1"/>
    </source>
</evidence>
<dbReference type="InterPro" id="IPR050463">
    <property type="entry name" value="Gfo/Idh/MocA_oxidrdct_glycsds"/>
</dbReference>
<dbReference type="InterPro" id="IPR036291">
    <property type="entry name" value="NAD(P)-bd_dom_sf"/>
</dbReference>
<reference evidence="3" key="1">
    <citation type="submission" date="2024-03" db="EMBL/GenBank/DDBJ databases">
        <title>Chitinophaga horti sp. nov., isolated from garden soil.</title>
        <authorList>
            <person name="Lee D.S."/>
            <person name="Han D.M."/>
            <person name="Baek J.H."/>
            <person name="Choi D.G."/>
            <person name="Jeon J.H."/>
            <person name="Jeon C.O."/>
        </authorList>
    </citation>
    <scope>NUCLEOTIDE SEQUENCE [LARGE SCALE GENOMIC DNA]</scope>
    <source>
        <strain evidence="3">GPA1</strain>
    </source>
</reference>
<dbReference type="EMBL" id="CP149822">
    <property type="protein sequence ID" value="WZN41527.1"/>
    <property type="molecule type" value="Genomic_DNA"/>
</dbReference>
<feature type="domain" description="Gfo/Idh/MocA-like oxidoreductase N-terminal" evidence="1">
    <location>
        <begin position="39"/>
        <end position="170"/>
    </location>
</feature>
<dbReference type="PANTHER" id="PTHR43818:SF9">
    <property type="entry name" value="HYPOTHETICAL OXIDOREDUCTASE"/>
    <property type="match status" value="1"/>
</dbReference>
<dbReference type="InterPro" id="IPR000683">
    <property type="entry name" value="Gfo/Idh/MocA-like_OxRdtase_N"/>
</dbReference>
<evidence type="ECO:0000313" key="3">
    <source>
        <dbReference type="Proteomes" id="UP001485459"/>
    </source>
</evidence>
<dbReference type="RefSeq" id="WP_341836376.1">
    <property type="nucleotide sequence ID" value="NZ_CP149822.1"/>
</dbReference>
<evidence type="ECO:0000259" key="1">
    <source>
        <dbReference type="Pfam" id="PF01408"/>
    </source>
</evidence>
<proteinExistence type="predicted"/>
<dbReference type="SUPFAM" id="SSF55347">
    <property type="entry name" value="Glyceraldehyde-3-phosphate dehydrogenase-like, C-terminal domain"/>
    <property type="match status" value="1"/>
</dbReference>
<dbReference type="Proteomes" id="UP001485459">
    <property type="component" value="Chromosome"/>
</dbReference>
<dbReference type="Gene3D" id="3.40.50.720">
    <property type="entry name" value="NAD(P)-binding Rossmann-like Domain"/>
    <property type="match status" value="1"/>
</dbReference>
<dbReference type="Pfam" id="PF01408">
    <property type="entry name" value="GFO_IDH_MocA"/>
    <property type="match status" value="1"/>
</dbReference>
<protein>
    <submittedName>
        <fullName evidence="2">Gfo/Idh/MocA family oxidoreductase</fullName>
    </submittedName>
</protein>
<name>A0ABZ2YQB8_9BACT</name>
<dbReference type="PROSITE" id="PS51318">
    <property type="entry name" value="TAT"/>
    <property type="match status" value="1"/>
</dbReference>
<accession>A0ABZ2YQB8</accession>
<sequence>MKQRYDRRQFLQTMTAAGIGAGLTASRPLRAMALSADPIRIGIIGCDTSHAVAFAKSFNKDVPSPGLEGFRIVAALPEASPDIENNQKRFPGYPEELKKLNVEFVSSMEDLLAKSDVVMVESNDGRPHLRQALPAIKAGKKVFIDKPMTASLAEAIEIFDLAEKHNAAVFSASSLRYMEAAQAVSNGSIGKVLGAEAYSPCALEKTHPDLYWYGIHGVETLCTVMGTGCVSVSRTSTADTDLVVGVWDGGRIGTFRGIRSGKQDYGGKAFGEKGIVELGPYKGYEPLLLRVAEFFKTGVSPVTREATLEILAIMDAADESKRRKGAAVTVASMFERAKKRKRKTSSI</sequence>
<dbReference type="InterPro" id="IPR006311">
    <property type="entry name" value="TAT_signal"/>
</dbReference>
<dbReference type="SUPFAM" id="SSF51735">
    <property type="entry name" value="NAD(P)-binding Rossmann-fold domains"/>
    <property type="match status" value="1"/>
</dbReference>
<keyword evidence="3" id="KW-1185">Reference proteome</keyword>
<gene>
    <name evidence="2" type="ORF">WJU16_00555</name>
</gene>
<organism evidence="2 3">
    <name type="scientific">Chitinophaga pollutisoli</name>
    <dbReference type="NCBI Taxonomy" id="3133966"/>
    <lineage>
        <taxon>Bacteria</taxon>
        <taxon>Pseudomonadati</taxon>
        <taxon>Bacteroidota</taxon>
        <taxon>Chitinophagia</taxon>
        <taxon>Chitinophagales</taxon>
        <taxon>Chitinophagaceae</taxon>
        <taxon>Chitinophaga</taxon>
    </lineage>
</organism>
<dbReference type="PANTHER" id="PTHR43818">
    <property type="entry name" value="BCDNA.GH03377"/>
    <property type="match status" value="1"/>
</dbReference>
<dbReference type="Gene3D" id="3.30.360.10">
    <property type="entry name" value="Dihydrodipicolinate Reductase, domain 2"/>
    <property type="match status" value="1"/>
</dbReference>